<dbReference type="InterPro" id="IPR036188">
    <property type="entry name" value="FAD/NAD-bd_sf"/>
</dbReference>
<proteinExistence type="predicted"/>
<name>A0ABV5K895_9ACTN</name>
<dbReference type="Proteomes" id="UP001589750">
    <property type="component" value="Unassembled WGS sequence"/>
</dbReference>
<dbReference type="EC" id="1.-.-.-" evidence="1"/>
<keyword evidence="2" id="KW-1185">Reference proteome</keyword>
<reference evidence="1 2" key="1">
    <citation type="submission" date="2024-09" db="EMBL/GenBank/DDBJ databases">
        <authorList>
            <person name="Sun Q."/>
            <person name="Mori K."/>
        </authorList>
    </citation>
    <scope>NUCLEOTIDE SEQUENCE [LARGE SCALE GENOMIC DNA]</scope>
    <source>
        <strain evidence="1 2">JCM 9626</strain>
    </source>
</reference>
<protein>
    <submittedName>
        <fullName evidence="1">NAD(P)/FAD-dependent oxidoreductase</fullName>
        <ecNumber evidence="1">1.-.-.-</ecNumber>
    </submittedName>
</protein>
<accession>A0ABV5K895</accession>
<evidence type="ECO:0000313" key="2">
    <source>
        <dbReference type="Proteomes" id="UP001589750"/>
    </source>
</evidence>
<feature type="non-terminal residue" evidence="1">
    <location>
        <position position="104"/>
    </location>
</feature>
<keyword evidence="1" id="KW-0560">Oxidoreductase</keyword>
<dbReference type="Gene3D" id="3.50.50.60">
    <property type="entry name" value="FAD/NAD(P)-binding domain"/>
    <property type="match status" value="1"/>
</dbReference>
<dbReference type="SUPFAM" id="SSF51905">
    <property type="entry name" value="FAD/NAD(P)-binding domain"/>
    <property type="match status" value="1"/>
</dbReference>
<comment type="caution">
    <text evidence="1">The sequence shown here is derived from an EMBL/GenBank/DDBJ whole genome shotgun (WGS) entry which is preliminary data.</text>
</comment>
<dbReference type="EMBL" id="JBHMDG010000010">
    <property type="protein sequence ID" value="MFB9312963.1"/>
    <property type="molecule type" value="Genomic_DNA"/>
</dbReference>
<dbReference type="GO" id="GO:0016491">
    <property type="term" value="F:oxidoreductase activity"/>
    <property type="evidence" value="ECO:0007669"/>
    <property type="project" value="UniProtKB-KW"/>
</dbReference>
<organism evidence="1 2">
    <name type="scientific">Nocardioides plantarum</name>
    <dbReference type="NCBI Taxonomy" id="29299"/>
    <lineage>
        <taxon>Bacteria</taxon>
        <taxon>Bacillati</taxon>
        <taxon>Actinomycetota</taxon>
        <taxon>Actinomycetes</taxon>
        <taxon>Propionibacteriales</taxon>
        <taxon>Nocardioidaceae</taxon>
        <taxon>Nocardioides</taxon>
    </lineage>
</organism>
<dbReference type="RefSeq" id="WP_379141106.1">
    <property type="nucleotide sequence ID" value="NZ_JBHMDG010000010.1"/>
</dbReference>
<gene>
    <name evidence="1" type="ORF">ACFFRI_07900</name>
</gene>
<sequence length="104" mass="10713">MSGLTIVGAGPAGASAAIGARHADPSLEVTLLDRADFPRDKACGDGVAPHVLDLLAEVGVTGLLDDREPVTTLSLTRGGRGVERTMARPAYVVPRAILDGRLVE</sequence>
<evidence type="ECO:0000313" key="1">
    <source>
        <dbReference type="EMBL" id="MFB9312963.1"/>
    </source>
</evidence>